<dbReference type="Gene3D" id="2.60.200.20">
    <property type="match status" value="1"/>
</dbReference>
<dbReference type="PANTHER" id="PTHR23308">
    <property type="entry name" value="NUCLEAR INHIBITOR OF PROTEIN PHOSPHATASE-1"/>
    <property type="match status" value="1"/>
</dbReference>
<dbReference type="PROSITE" id="PS50006">
    <property type="entry name" value="FHA_DOMAIN"/>
    <property type="match status" value="1"/>
</dbReference>
<evidence type="ECO:0000313" key="4">
    <source>
        <dbReference type="EMBL" id="GIH11952.1"/>
    </source>
</evidence>
<keyword evidence="5" id="KW-1185">Reference proteome</keyword>
<dbReference type="SUPFAM" id="SSF49879">
    <property type="entry name" value="SMAD/FHA domain"/>
    <property type="match status" value="1"/>
</dbReference>
<gene>
    <name evidence="4" type="ORF">Raf01_01240</name>
</gene>
<proteinExistence type="predicted"/>
<sequence length="313" mass="30451">MPTCPKGHESADTDYCDECGTPIGARSTPAPSGNGSSPAPAAAPSGAAGAGEPCPNCSTPRSDRFCEVCGYDFVAAQLSAAAGVPAAGGNALGGNALGGNAPGGAAAGGTAGASPQGAPAGTSTGDPAGSGDAGGGGNPAGGGDAGTGASGAGPAAATPDGTATPSPDGPLPTRQPTVTPTWRAAVAADAEYHARMQAIADPGVEPIAFPTFCPERRFWLRGPQMLIGRLSRSRGIEPDIDLTGPPTDPAVSHAHAMLVVQPDGSWALVDLGSSNGTYLNDGAEAIKENVPVPLSDGDRIHLGAFSTITVRRA</sequence>
<feature type="compositionally biased region" description="Gly residues" evidence="2">
    <location>
        <begin position="131"/>
        <end position="151"/>
    </location>
</feature>
<dbReference type="Proteomes" id="UP000642748">
    <property type="component" value="Unassembled WGS sequence"/>
</dbReference>
<feature type="compositionally biased region" description="Low complexity" evidence="2">
    <location>
        <begin position="27"/>
        <end position="51"/>
    </location>
</feature>
<dbReference type="InterPro" id="IPR050923">
    <property type="entry name" value="Cell_Proc_Reg/RNA_Proc"/>
</dbReference>
<organism evidence="4 5">
    <name type="scientific">Rugosimonospora africana</name>
    <dbReference type="NCBI Taxonomy" id="556532"/>
    <lineage>
        <taxon>Bacteria</taxon>
        <taxon>Bacillati</taxon>
        <taxon>Actinomycetota</taxon>
        <taxon>Actinomycetes</taxon>
        <taxon>Micromonosporales</taxon>
        <taxon>Micromonosporaceae</taxon>
        <taxon>Rugosimonospora</taxon>
    </lineage>
</organism>
<evidence type="ECO:0000256" key="2">
    <source>
        <dbReference type="SAM" id="MobiDB-lite"/>
    </source>
</evidence>
<feature type="domain" description="FHA" evidence="3">
    <location>
        <begin position="225"/>
        <end position="280"/>
    </location>
</feature>
<accession>A0A8J3VMQ6</accession>
<dbReference type="Pfam" id="PF00498">
    <property type="entry name" value="FHA"/>
    <property type="match status" value="1"/>
</dbReference>
<protein>
    <recommendedName>
        <fullName evidence="3">FHA domain-containing protein</fullName>
    </recommendedName>
</protein>
<keyword evidence="1" id="KW-0597">Phosphoprotein</keyword>
<dbReference type="RefSeq" id="WP_203915683.1">
    <property type="nucleotide sequence ID" value="NZ_BONZ01000002.1"/>
</dbReference>
<evidence type="ECO:0000256" key="1">
    <source>
        <dbReference type="ARBA" id="ARBA00022553"/>
    </source>
</evidence>
<dbReference type="CDD" id="cd00060">
    <property type="entry name" value="FHA"/>
    <property type="match status" value="1"/>
</dbReference>
<feature type="compositionally biased region" description="Low complexity" evidence="2">
    <location>
        <begin position="152"/>
        <end position="166"/>
    </location>
</feature>
<comment type="caution">
    <text evidence="4">The sequence shown here is derived from an EMBL/GenBank/DDBJ whole genome shotgun (WGS) entry which is preliminary data.</text>
</comment>
<feature type="region of interest" description="Disordered" evidence="2">
    <location>
        <begin position="26"/>
        <end position="56"/>
    </location>
</feature>
<evidence type="ECO:0000313" key="5">
    <source>
        <dbReference type="Proteomes" id="UP000642748"/>
    </source>
</evidence>
<reference evidence="4" key="1">
    <citation type="submission" date="2021-01" db="EMBL/GenBank/DDBJ databases">
        <title>Whole genome shotgun sequence of Rugosimonospora africana NBRC 104875.</title>
        <authorList>
            <person name="Komaki H."/>
            <person name="Tamura T."/>
        </authorList>
    </citation>
    <scope>NUCLEOTIDE SEQUENCE</scope>
    <source>
        <strain evidence="4">NBRC 104875</strain>
    </source>
</reference>
<dbReference type="InterPro" id="IPR008984">
    <property type="entry name" value="SMAD_FHA_dom_sf"/>
</dbReference>
<dbReference type="InterPro" id="IPR000253">
    <property type="entry name" value="FHA_dom"/>
</dbReference>
<feature type="compositionally biased region" description="Low complexity" evidence="2">
    <location>
        <begin position="112"/>
        <end position="130"/>
    </location>
</feature>
<dbReference type="SMART" id="SM00240">
    <property type="entry name" value="FHA"/>
    <property type="match status" value="1"/>
</dbReference>
<feature type="region of interest" description="Disordered" evidence="2">
    <location>
        <begin position="105"/>
        <end position="177"/>
    </location>
</feature>
<dbReference type="EMBL" id="BONZ01000002">
    <property type="protein sequence ID" value="GIH11952.1"/>
    <property type="molecule type" value="Genomic_DNA"/>
</dbReference>
<evidence type="ECO:0000259" key="3">
    <source>
        <dbReference type="PROSITE" id="PS50006"/>
    </source>
</evidence>
<dbReference type="AlphaFoldDB" id="A0A8J3VMQ6"/>
<name>A0A8J3VMQ6_9ACTN</name>